<evidence type="ECO:0000259" key="6">
    <source>
        <dbReference type="PROSITE" id="PS50249"/>
    </source>
</evidence>
<dbReference type="InterPro" id="IPR028090">
    <property type="entry name" value="JAB_dom_prok"/>
</dbReference>
<evidence type="ECO:0000313" key="7">
    <source>
        <dbReference type="EMBL" id="GGR25713.1"/>
    </source>
</evidence>
<dbReference type="GO" id="GO:0006508">
    <property type="term" value="P:proteolysis"/>
    <property type="evidence" value="ECO:0007669"/>
    <property type="project" value="UniProtKB-KW"/>
</dbReference>
<evidence type="ECO:0000256" key="4">
    <source>
        <dbReference type="ARBA" id="ARBA00022833"/>
    </source>
</evidence>
<name>A0A918CI84_9ACTN</name>
<feature type="domain" description="MPN" evidence="6">
    <location>
        <begin position="37"/>
        <end position="171"/>
    </location>
</feature>
<evidence type="ECO:0000256" key="1">
    <source>
        <dbReference type="ARBA" id="ARBA00022670"/>
    </source>
</evidence>
<dbReference type="Gene3D" id="3.40.140.10">
    <property type="entry name" value="Cytidine Deaminase, domain 2"/>
    <property type="match status" value="1"/>
</dbReference>
<dbReference type="SUPFAM" id="SSF102712">
    <property type="entry name" value="JAB1/MPN domain"/>
    <property type="match status" value="1"/>
</dbReference>
<proteinExistence type="predicted"/>
<dbReference type="AlphaFoldDB" id="A0A918CI84"/>
<dbReference type="SUPFAM" id="SSF101898">
    <property type="entry name" value="NHL repeat"/>
    <property type="match status" value="1"/>
</dbReference>
<organism evidence="7 8">
    <name type="scientific">Streptomyces aurantiogriseus</name>
    <dbReference type="NCBI Taxonomy" id="66870"/>
    <lineage>
        <taxon>Bacteria</taxon>
        <taxon>Bacillati</taxon>
        <taxon>Actinomycetota</taxon>
        <taxon>Actinomycetes</taxon>
        <taxon>Kitasatosporales</taxon>
        <taxon>Streptomycetaceae</taxon>
        <taxon>Streptomyces</taxon>
    </lineage>
</organism>
<protein>
    <recommendedName>
        <fullName evidence="6">MPN domain-containing protein</fullName>
    </recommendedName>
</protein>
<keyword evidence="2" id="KW-0479">Metal-binding</keyword>
<accession>A0A918CI84</accession>
<dbReference type="GO" id="GO:0008237">
    <property type="term" value="F:metallopeptidase activity"/>
    <property type="evidence" value="ECO:0007669"/>
    <property type="project" value="UniProtKB-KW"/>
</dbReference>
<keyword evidence="1" id="KW-0645">Protease</keyword>
<keyword evidence="5" id="KW-0482">Metalloprotease</keyword>
<dbReference type="PROSITE" id="PS50249">
    <property type="entry name" value="MPN"/>
    <property type="match status" value="1"/>
</dbReference>
<dbReference type="EMBL" id="BMSX01000011">
    <property type="protein sequence ID" value="GGR25713.1"/>
    <property type="molecule type" value="Genomic_DNA"/>
</dbReference>
<dbReference type="Proteomes" id="UP000658320">
    <property type="component" value="Unassembled WGS sequence"/>
</dbReference>
<dbReference type="Pfam" id="PF14464">
    <property type="entry name" value="Prok-JAB"/>
    <property type="match status" value="1"/>
</dbReference>
<gene>
    <name evidence="7" type="ORF">GCM10010251_47180</name>
</gene>
<reference evidence="7" key="2">
    <citation type="submission" date="2020-09" db="EMBL/GenBank/DDBJ databases">
        <authorList>
            <person name="Sun Q."/>
            <person name="Ohkuma M."/>
        </authorList>
    </citation>
    <scope>NUCLEOTIDE SEQUENCE</scope>
    <source>
        <strain evidence="7">JCM 4346</strain>
    </source>
</reference>
<evidence type="ECO:0000313" key="8">
    <source>
        <dbReference type="Proteomes" id="UP000658320"/>
    </source>
</evidence>
<reference evidence="7" key="1">
    <citation type="journal article" date="2014" name="Int. J. Syst. Evol. Microbiol.">
        <title>Complete genome sequence of Corynebacterium casei LMG S-19264T (=DSM 44701T), isolated from a smear-ripened cheese.</title>
        <authorList>
            <consortium name="US DOE Joint Genome Institute (JGI-PGF)"/>
            <person name="Walter F."/>
            <person name="Albersmeier A."/>
            <person name="Kalinowski J."/>
            <person name="Ruckert C."/>
        </authorList>
    </citation>
    <scope>NUCLEOTIDE SEQUENCE</scope>
    <source>
        <strain evidence="7">JCM 4346</strain>
    </source>
</reference>
<sequence length="555" mass="61866">MTEAEPDFSINPVPRVSLRDTPPSIADLPLGADGFRLEVADHVLAALRSHSALDPEQECGGVLLGRHYRSDDKYAVRITDSLAVPSESRSQVHFDFDATSMDAIFARLEDGDEYVVGWYHSHVAGAPFMSAVDRRTHRRHFTDPWYVSCVVGAGEWGVPVGFWRWADGRLRAVDEYCVTTRAVPPHAVLENHRRSLRACGMPEDPTEASALRALSLFPALGIDPRGPLGRSLLPPKQPSGGRRWLLGSGSELQLIVGLASAAAEDTSAAAELARAKDRLLLTRPLRDVLQRSLLDDDFTDLMAVQRGVCCMLDPDEEMVRRYDIARGMAVHVSLGVRLNNLSFGPDDDLYLTAEDQRLYKLPPTVKQDEAGYQYEFHTMVMRGLEGTCRQLVAAQDAIWVLTDDDRWYRYPYPQRIEGISPLESGRLPAADHHFVLEEPVSESSSAPFLLTSQNGSLSTWRWEAGTWVAQSTCELPQPFHDAPIVQACRGDSGIHVLFEHRMGHQLALFERDSLRLLCHFLDSDSTDPVKPTGLCADRTGRVYVRAAESLYRIRV</sequence>
<keyword evidence="4" id="KW-0862">Zinc</keyword>
<dbReference type="GO" id="GO:0046872">
    <property type="term" value="F:metal ion binding"/>
    <property type="evidence" value="ECO:0007669"/>
    <property type="project" value="UniProtKB-KW"/>
</dbReference>
<dbReference type="InterPro" id="IPR037518">
    <property type="entry name" value="MPN"/>
</dbReference>
<evidence type="ECO:0000256" key="2">
    <source>
        <dbReference type="ARBA" id="ARBA00022723"/>
    </source>
</evidence>
<keyword evidence="3" id="KW-0378">Hydrolase</keyword>
<evidence type="ECO:0000256" key="3">
    <source>
        <dbReference type="ARBA" id="ARBA00022801"/>
    </source>
</evidence>
<evidence type="ECO:0000256" key="5">
    <source>
        <dbReference type="ARBA" id="ARBA00023049"/>
    </source>
</evidence>
<dbReference type="RefSeq" id="WP_189939677.1">
    <property type="nucleotide sequence ID" value="NZ_BMSX01000011.1"/>
</dbReference>
<comment type="caution">
    <text evidence="7">The sequence shown here is derived from an EMBL/GenBank/DDBJ whole genome shotgun (WGS) entry which is preliminary data.</text>
</comment>
<keyword evidence="8" id="KW-1185">Reference proteome</keyword>